<dbReference type="EMBL" id="LR797099">
    <property type="protein sequence ID" value="CAB4186908.1"/>
    <property type="molecule type" value="Genomic_DNA"/>
</dbReference>
<gene>
    <name evidence="3" type="ORF">UFOVP1146_254</name>
    <name evidence="4" type="ORF">UFOVP1638_311</name>
    <name evidence="1" type="ORF">UFOVP812_167</name>
    <name evidence="2" type="ORF">UFOVP818_398</name>
</gene>
<protein>
    <recommendedName>
        <fullName evidence="5">Nucleotide-diphospho-sugar transferase domain-containing protein</fullName>
    </recommendedName>
</protein>
<dbReference type="EMBL" id="LR797502">
    <property type="protein sequence ID" value="CAB4221419.1"/>
    <property type="molecule type" value="Genomic_DNA"/>
</dbReference>
<evidence type="ECO:0000313" key="2">
    <source>
        <dbReference type="EMBL" id="CAB4165862.1"/>
    </source>
</evidence>
<dbReference type="SUPFAM" id="SSF53448">
    <property type="entry name" value="Nucleotide-diphospho-sugar transferases"/>
    <property type="match status" value="1"/>
</dbReference>
<dbReference type="EMBL" id="LR796758">
    <property type="protein sequence ID" value="CAB4163898.1"/>
    <property type="molecule type" value="Genomic_DNA"/>
</dbReference>
<evidence type="ECO:0008006" key="5">
    <source>
        <dbReference type="Google" id="ProtNLM"/>
    </source>
</evidence>
<evidence type="ECO:0000313" key="3">
    <source>
        <dbReference type="EMBL" id="CAB4186908.1"/>
    </source>
</evidence>
<proteinExistence type="predicted"/>
<reference evidence="4" key="1">
    <citation type="submission" date="2020-05" db="EMBL/GenBank/DDBJ databases">
        <authorList>
            <person name="Chiriac C."/>
            <person name="Salcher M."/>
            <person name="Ghai R."/>
            <person name="Kavagutti S V."/>
        </authorList>
    </citation>
    <scope>NUCLEOTIDE SEQUENCE</scope>
</reference>
<evidence type="ECO:0000313" key="4">
    <source>
        <dbReference type="EMBL" id="CAB4221419.1"/>
    </source>
</evidence>
<accession>A0A6J5T1N1</accession>
<sequence length="323" mass="35436">MSDPQATPVAPPAAPLLPNQPQNVQVNIDYLKTTKVHICMPCYGGMLTEATFMSYIKWANTARQLGIDWTVETMTNESLITRARNTLTAKFLSNPDSTHLMFIDADIGWEPWHLLVMLNRDVDIIGGLYPMKSLPIKWCVNGFEGAEEGPDGLQEVTKTGTGFMLIKRAVFEKMKGHPSVKPFINDIGLPAELNKDMKTYFDTGVRENRYYSEDWAFCENWRDLGGKIWVDKRVLLRHVGTYVFDQAAQDQVYKELHVIAQANQAAQGVAVAAPVDIPAGAQAAIDVTALGGGVPAVAVAPAPLAGKIMSTSKKNKSKSKTVA</sequence>
<name>A0A6J5T1N1_9CAUD</name>
<dbReference type="EMBL" id="LR796776">
    <property type="protein sequence ID" value="CAB4165862.1"/>
    <property type="molecule type" value="Genomic_DNA"/>
</dbReference>
<dbReference type="Gene3D" id="3.90.550.40">
    <property type="match status" value="1"/>
</dbReference>
<evidence type="ECO:0000313" key="1">
    <source>
        <dbReference type="EMBL" id="CAB4163898.1"/>
    </source>
</evidence>
<dbReference type="InterPro" id="IPR029044">
    <property type="entry name" value="Nucleotide-diphossugar_trans"/>
</dbReference>
<organism evidence="4">
    <name type="scientific">uncultured Caudovirales phage</name>
    <dbReference type="NCBI Taxonomy" id="2100421"/>
    <lineage>
        <taxon>Viruses</taxon>
        <taxon>Duplodnaviria</taxon>
        <taxon>Heunggongvirae</taxon>
        <taxon>Uroviricota</taxon>
        <taxon>Caudoviricetes</taxon>
        <taxon>Peduoviridae</taxon>
        <taxon>Maltschvirus</taxon>
        <taxon>Maltschvirus maltsch</taxon>
    </lineage>
</organism>